<accession>A0A927YR19</accession>
<comment type="caution">
    <text evidence="2">The sequence shown here is derived from an EMBL/GenBank/DDBJ whole genome shotgun (WGS) entry which is preliminary data.</text>
</comment>
<reference evidence="2" key="1">
    <citation type="submission" date="2019-04" db="EMBL/GenBank/DDBJ databases">
        <title>Evolution of Biomass-Degrading Anaerobic Consortia Revealed by Metagenomics.</title>
        <authorList>
            <person name="Peng X."/>
        </authorList>
    </citation>
    <scope>NUCLEOTIDE SEQUENCE</scope>
    <source>
        <strain evidence="2">SIG311</strain>
    </source>
</reference>
<gene>
    <name evidence="2" type="ORF">E7272_09150</name>
</gene>
<feature type="non-terminal residue" evidence="2">
    <location>
        <position position="1"/>
    </location>
</feature>
<dbReference type="InterPro" id="IPR001375">
    <property type="entry name" value="Peptidase_S9_cat"/>
</dbReference>
<sequence length="152" mass="17248">ETSANQAIALTEYFLAHYNIDSSKVYLHGYSGGGETGSLVMEKRPDLFTAFLCCATQWDGEMNNLVRVKTPVYMVVGESDSYYGSKPLKDAYAKLYDLYKVEGYSEKEIEKFLVLDIKTQKYFTDRGFTDQHAGGQTFAKDKDIMGWLFGEH</sequence>
<keyword evidence="2" id="KW-0378">Hydrolase</keyword>
<feature type="domain" description="Peptidase S9 prolyl oligopeptidase catalytic" evidence="1">
    <location>
        <begin position="4"/>
        <end position="55"/>
    </location>
</feature>
<dbReference type="Gene3D" id="3.40.50.1820">
    <property type="entry name" value="alpha/beta hydrolase"/>
    <property type="match status" value="1"/>
</dbReference>
<evidence type="ECO:0000313" key="3">
    <source>
        <dbReference type="Proteomes" id="UP000766246"/>
    </source>
</evidence>
<dbReference type="GO" id="GO:0008236">
    <property type="term" value="F:serine-type peptidase activity"/>
    <property type="evidence" value="ECO:0007669"/>
    <property type="project" value="InterPro"/>
</dbReference>
<proteinExistence type="predicted"/>
<organism evidence="2 3">
    <name type="scientific">Pseudobutyrivibrio ruminis</name>
    <dbReference type="NCBI Taxonomy" id="46206"/>
    <lineage>
        <taxon>Bacteria</taxon>
        <taxon>Bacillati</taxon>
        <taxon>Bacillota</taxon>
        <taxon>Clostridia</taxon>
        <taxon>Lachnospirales</taxon>
        <taxon>Lachnospiraceae</taxon>
        <taxon>Pseudobutyrivibrio</taxon>
    </lineage>
</organism>
<dbReference type="Pfam" id="PF00326">
    <property type="entry name" value="Peptidase_S9"/>
    <property type="match status" value="1"/>
</dbReference>
<dbReference type="AlphaFoldDB" id="A0A927YR19"/>
<dbReference type="InterPro" id="IPR029058">
    <property type="entry name" value="AB_hydrolase_fold"/>
</dbReference>
<evidence type="ECO:0000313" key="2">
    <source>
        <dbReference type="EMBL" id="MBE5919996.1"/>
    </source>
</evidence>
<dbReference type="SUPFAM" id="SSF53474">
    <property type="entry name" value="alpha/beta-Hydrolases"/>
    <property type="match status" value="1"/>
</dbReference>
<name>A0A927YR19_9FIRM</name>
<dbReference type="EMBL" id="SVER01000022">
    <property type="protein sequence ID" value="MBE5919996.1"/>
    <property type="molecule type" value="Genomic_DNA"/>
</dbReference>
<dbReference type="Proteomes" id="UP000766246">
    <property type="component" value="Unassembled WGS sequence"/>
</dbReference>
<dbReference type="GO" id="GO:0006508">
    <property type="term" value="P:proteolysis"/>
    <property type="evidence" value="ECO:0007669"/>
    <property type="project" value="InterPro"/>
</dbReference>
<protein>
    <submittedName>
        <fullName evidence="2">Alpha/beta hydrolase</fullName>
    </submittedName>
</protein>
<evidence type="ECO:0000259" key="1">
    <source>
        <dbReference type="Pfam" id="PF00326"/>
    </source>
</evidence>